<name>A0ACD0P234_9BASI</name>
<gene>
    <name evidence="1" type="ORF">IE53DRAFT_312704</name>
</gene>
<keyword evidence="2" id="KW-1185">Reference proteome</keyword>
<evidence type="ECO:0000313" key="2">
    <source>
        <dbReference type="Proteomes" id="UP000245626"/>
    </source>
</evidence>
<dbReference type="Proteomes" id="UP000245626">
    <property type="component" value="Unassembled WGS sequence"/>
</dbReference>
<reference evidence="1 2" key="1">
    <citation type="journal article" date="2018" name="Mol. Biol. Evol.">
        <title>Broad Genomic Sampling Reveals a Smut Pathogenic Ancestry of the Fungal Clade Ustilaginomycotina.</title>
        <authorList>
            <person name="Kijpornyongpan T."/>
            <person name="Mondo S.J."/>
            <person name="Barry K."/>
            <person name="Sandor L."/>
            <person name="Lee J."/>
            <person name="Lipzen A."/>
            <person name="Pangilinan J."/>
            <person name="LaButti K."/>
            <person name="Hainaut M."/>
            <person name="Henrissat B."/>
            <person name="Grigoriev I.V."/>
            <person name="Spatafora J.W."/>
            <person name="Aime M.C."/>
        </authorList>
    </citation>
    <scope>NUCLEOTIDE SEQUENCE [LARGE SCALE GENOMIC DNA]</scope>
    <source>
        <strain evidence="1 2">SA 807</strain>
    </source>
</reference>
<evidence type="ECO:0000313" key="1">
    <source>
        <dbReference type="EMBL" id="PWN52106.1"/>
    </source>
</evidence>
<proteinExistence type="predicted"/>
<sequence length="625" mass="69890">MSRVRGPTSALTEFLRERGITARNANRFRRRDETENQPELEPQHPIGHDTNGNEQDPNPSSSRRSRGRGIRSSNNDSMNFQEHDDSDEEEEEEGEGSAEVAEGGSTSASGGKRKRHTLSSVDKGKKQAKKDSKDGGGDDDDELDNFLPQASSSRRNHTYSNRTPGSIDYCAMCKAKFTITQYTKMCGKGPLCHKCGPKYNEDLGGDGRKGAGGAKKPGPKKRVAKRKPTWLDANHREMPSLQSYCIDIISKFIEDVEALGDIGAKNMDSISKSISKNRRLNPVTVQLFLNPSVKKLSLYDCSKLDSESLQTLPTFAPNLEELNLQLCGCLDNEAMDKLSTKLKSLRKLDLYGPYLVRKEAWHRFFESVGERLVSLKIRESPRFDQGCVEKMVQFCPNLTELGLAQIGPLNDEMLKPLHGYDRLTYLDISYPGVSAPGVPPKSLQDRGVIDLLKAVGHSLEFLDLSKNADLTDQTVLEGIKPNCKRLKVLKLSECEKIESKAMEQLFGRREDETSPGLKELYVDRMIKLEDGFLDQLARHSGDSLIRLNLNSVDSITDEGFGALSRSFKNLEEIDLGFCRSVDDKVIESLCENLPNLKFVYVFGCNRVSDFAKSDRVKIVGKERYI</sequence>
<organism evidence="1 2">
    <name type="scientific">Violaceomyces palustris</name>
    <dbReference type="NCBI Taxonomy" id="1673888"/>
    <lineage>
        <taxon>Eukaryota</taxon>
        <taxon>Fungi</taxon>
        <taxon>Dikarya</taxon>
        <taxon>Basidiomycota</taxon>
        <taxon>Ustilaginomycotina</taxon>
        <taxon>Ustilaginomycetes</taxon>
        <taxon>Violaceomycetales</taxon>
        <taxon>Violaceomycetaceae</taxon>
        <taxon>Violaceomyces</taxon>
    </lineage>
</organism>
<dbReference type="EMBL" id="KZ819796">
    <property type="protein sequence ID" value="PWN52106.1"/>
    <property type="molecule type" value="Genomic_DNA"/>
</dbReference>
<accession>A0ACD0P234</accession>
<protein>
    <submittedName>
        <fullName evidence="1">RNI-like protein</fullName>
    </submittedName>
</protein>